<keyword evidence="2" id="KW-1185">Reference proteome</keyword>
<evidence type="ECO:0000313" key="1">
    <source>
        <dbReference type="EMBL" id="MBB6332837.1"/>
    </source>
</evidence>
<dbReference type="EMBL" id="JACHKS010000003">
    <property type="protein sequence ID" value="MBB6332837.1"/>
    <property type="molecule type" value="Genomic_DNA"/>
</dbReference>
<protein>
    <submittedName>
        <fullName evidence="1">Peptide modification target (TIGR04139 family)</fullName>
    </submittedName>
</protein>
<gene>
    <name evidence="1" type="ORF">HNP24_003840</name>
</gene>
<name>A0ABR6Q5W5_9FLAO</name>
<sequence>MKRNFSSLENKKLNDLKAITGGLMDSSAINYVPTNNGDCYDKETWVDHKYKSTIEVC</sequence>
<dbReference type="Proteomes" id="UP000587367">
    <property type="component" value="Unassembled WGS sequence"/>
</dbReference>
<organism evidence="1 2">
    <name type="scientific">Chryseobacterium sediminis</name>
    <dbReference type="NCBI Taxonomy" id="1679494"/>
    <lineage>
        <taxon>Bacteria</taxon>
        <taxon>Pseudomonadati</taxon>
        <taxon>Bacteroidota</taxon>
        <taxon>Flavobacteriia</taxon>
        <taxon>Flavobacteriales</taxon>
        <taxon>Weeksellaceae</taxon>
        <taxon>Chryseobacterium group</taxon>
        <taxon>Chryseobacterium</taxon>
    </lineage>
</organism>
<proteinExistence type="predicted"/>
<comment type="caution">
    <text evidence="1">The sequence shown here is derived from an EMBL/GenBank/DDBJ whole genome shotgun (WGS) entry which is preliminary data.</text>
</comment>
<evidence type="ECO:0000313" key="2">
    <source>
        <dbReference type="Proteomes" id="UP000587367"/>
    </source>
</evidence>
<accession>A0ABR6Q5W5</accession>
<reference evidence="1 2" key="1">
    <citation type="submission" date="2020-08" db="EMBL/GenBank/DDBJ databases">
        <title>Functional genomics of gut bacteria from endangered species of beetles.</title>
        <authorList>
            <person name="Carlos-Shanley C."/>
        </authorList>
    </citation>
    <scope>NUCLEOTIDE SEQUENCE [LARGE SCALE GENOMIC DNA]</scope>
    <source>
        <strain evidence="1 2">S00068</strain>
    </source>
</reference>